<feature type="transmembrane region" description="Helical" evidence="1">
    <location>
        <begin position="32"/>
        <end position="50"/>
    </location>
</feature>
<evidence type="ECO:0000313" key="3">
    <source>
        <dbReference type="Proteomes" id="UP000230405"/>
    </source>
</evidence>
<evidence type="ECO:0000313" key="2">
    <source>
        <dbReference type="EMBL" id="PIZ98282.1"/>
    </source>
</evidence>
<name>A0A2M7VCZ1_9BACT</name>
<dbReference type="Proteomes" id="UP000230405">
    <property type="component" value="Unassembled WGS sequence"/>
</dbReference>
<reference evidence="3" key="1">
    <citation type="submission" date="2017-09" db="EMBL/GenBank/DDBJ databases">
        <title>Depth-based differentiation of microbial function through sediment-hosted aquifers and enrichment of novel symbionts in the deep terrestrial subsurface.</title>
        <authorList>
            <person name="Probst A.J."/>
            <person name="Ladd B."/>
            <person name="Jarett J.K."/>
            <person name="Geller-Mcgrath D.E."/>
            <person name="Sieber C.M.K."/>
            <person name="Emerson J.B."/>
            <person name="Anantharaman K."/>
            <person name="Thomas B.C."/>
            <person name="Malmstrom R."/>
            <person name="Stieglmeier M."/>
            <person name="Klingl A."/>
            <person name="Woyke T."/>
            <person name="Ryan C.M."/>
            <person name="Banfield J.F."/>
        </authorList>
    </citation>
    <scope>NUCLEOTIDE SEQUENCE [LARGE SCALE GENOMIC DNA]</scope>
</reference>
<keyword evidence="1" id="KW-0812">Transmembrane</keyword>
<sequence>MYFKYARKIGYFFINLFVIIILYFVKIKENIRLDFLLVISMVLVAIPIILYFEVRFLTSTILFFAVPAIFLLIRQPKQLKRLGASIIAGMIVAFIIDFLAEFNGAWSWAPSRQLVFPNKLLGLIPIDVLI</sequence>
<gene>
    <name evidence="2" type="ORF">COX77_05050</name>
</gene>
<feature type="transmembrane region" description="Helical" evidence="1">
    <location>
        <begin position="6"/>
        <end position="25"/>
    </location>
</feature>
<organism evidence="2 3">
    <name type="scientific">Candidatus Komeilibacteria bacterium CG_4_10_14_0_2_um_filter_37_10</name>
    <dbReference type="NCBI Taxonomy" id="1974470"/>
    <lineage>
        <taxon>Bacteria</taxon>
        <taxon>Candidatus Komeiliibacteriota</taxon>
    </lineage>
</organism>
<evidence type="ECO:0000256" key="1">
    <source>
        <dbReference type="SAM" id="Phobius"/>
    </source>
</evidence>
<dbReference type="EMBL" id="PFPO01000097">
    <property type="protein sequence ID" value="PIZ98282.1"/>
    <property type="molecule type" value="Genomic_DNA"/>
</dbReference>
<feature type="transmembrane region" description="Helical" evidence="1">
    <location>
        <begin position="56"/>
        <end position="73"/>
    </location>
</feature>
<evidence type="ECO:0008006" key="4">
    <source>
        <dbReference type="Google" id="ProtNLM"/>
    </source>
</evidence>
<feature type="transmembrane region" description="Helical" evidence="1">
    <location>
        <begin position="82"/>
        <end position="100"/>
    </location>
</feature>
<accession>A0A2M7VCZ1</accession>
<dbReference type="AlphaFoldDB" id="A0A2M7VCZ1"/>
<proteinExistence type="predicted"/>
<keyword evidence="1" id="KW-0472">Membrane</keyword>
<protein>
    <recommendedName>
        <fullName evidence="4">Lycopene cyclase domain-containing protein</fullName>
    </recommendedName>
</protein>
<keyword evidence="1" id="KW-1133">Transmembrane helix</keyword>
<comment type="caution">
    <text evidence="2">The sequence shown here is derived from an EMBL/GenBank/DDBJ whole genome shotgun (WGS) entry which is preliminary data.</text>
</comment>